<evidence type="ECO:0000313" key="2">
    <source>
        <dbReference type="Proteomes" id="UP000294919"/>
    </source>
</evidence>
<gene>
    <name evidence="1" type="ORF">EV214_10610</name>
</gene>
<dbReference type="EMBL" id="SLWV01000006">
    <property type="protein sequence ID" value="TCO77368.1"/>
    <property type="molecule type" value="Genomic_DNA"/>
</dbReference>
<evidence type="ECO:0008006" key="3">
    <source>
        <dbReference type="Google" id="ProtNLM"/>
    </source>
</evidence>
<dbReference type="RefSeq" id="WP_165916269.1">
    <property type="nucleotide sequence ID" value="NZ_SLWV01000006.1"/>
</dbReference>
<name>A0A4R2L447_9FIRM</name>
<keyword evidence="2" id="KW-1185">Reference proteome</keyword>
<evidence type="ECO:0000313" key="1">
    <source>
        <dbReference type="EMBL" id="TCO77368.1"/>
    </source>
</evidence>
<comment type="caution">
    <text evidence="1">The sequence shown here is derived from an EMBL/GenBank/DDBJ whole genome shotgun (WGS) entry which is preliminary data.</text>
</comment>
<reference evidence="1 2" key="1">
    <citation type="submission" date="2019-03" db="EMBL/GenBank/DDBJ databases">
        <title>Genomic Encyclopedia of Type Strains, Phase IV (KMG-IV): sequencing the most valuable type-strain genomes for metagenomic binning, comparative biology and taxonomic classification.</title>
        <authorList>
            <person name="Goeker M."/>
        </authorList>
    </citation>
    <scope>NUCLEOTIDE SEQUENCE [LARGE SCALE GENOMIC DNA]</scope>
    <source>
        <strain evidence="1 2">DSM 102940</strain>
    </source>
</reference>
<dbReference type="AlphaFoldDB" id="A0A4R2L447"/>
<protein>
    <recommendedName>
        <fullName evidence="3">PH (Pleckstrin Homology) domain-containing protein</fullName>
    </recommendedName>
</protein>
<proteinExistence type="predicted"/>
<sequence length="127" mass="14654">MKTPCLNKGEKIILQAQGTLEYRGSRQLGYLFLTNKRLLFMQVTKKIFETDLDGIIDLSIVKRIFLLGVRVKQLCITLNYRRGQGRVYIAVKNPGKWSEMIKERMTLMLAERWGYNGAKPEAPSNTE</sequence>
<organism evidence="1 2">
    <name type="scientific">Marinisporobacter balticus</name>
    <dbReference type="NCBI Taxonomy" id="2018667"/>
    <lineage>
        <taxon>Bacteria</taxon>
        <taxon>Bacillati</taxon>
        <taxon>Bacillota</taxon>
        <taxon>Clostridia</taxon>
        <taxon>Peptostreptococcales</taxon>
        <taxon>Thermotaleaceae</taxon>
        <taxon>Marinisporobacter</taxon>
    </lineage>
</organism>
<accession>A0A4R2L447</accession>
<dbReference type="Proteomes" id="UP000294919">
    <property type="component" value="Unassembled WGS sequence"/>
</dbReference>